<sequence>MAEHRSPYRPPRPVTRPVRVDPTGRTGPTPGAARGPRWRRVAHGWYVPSTVDGSVPEQRVAEAVPSVLAGGGLTGWAALLLHGAAFLDGTAPDGRTRLPVQVRLPVDHHRDPLPGTTVVRGDLRRTTLLRGLPCASVQQAVLDGMRLQRDRREAVVLLDMTLAARITDLRQVRRLVESRSWRGVPGVPTARWALDHASQASASPPETRYRLVWTLDAGLARPVVNQPVFDLRGRLLGYPDLLDPVTGLVGEYDGEDHRRSLRHSHDVSREATFRRHGLEVTRATSWDLRDREVLADRIREAHDRARSAPPGRRLWTLTAPPDW</sequence>
<dbReference type="AlphaFoldDB" id="A0A6J4MMM5"/>
<proteinExistence type="predicted"/>
<evidence type="ECO:0008006" key="3">
    <source>
        <dbReference type="Google" id="ProtNLM"/>
    </source>
</evidence>
<reference evidence="2" key="1">
    <citation type="submission" date="2020-02" db="EMBL/GenBank/DDBJ databases">
        <authorList>
            <person name="Meier V. D."/>
        </authorList>
    </citation>
    <scope>NUCLEOTIDE SEQUENCE</scope>
    <source>
        <strain evidence="2">AVDCRST_MAG36</strain>
    </source>
</reference>
<accession>A0A6J4MMM5</accession>
<feature type="region of interest" description="Disordered" evidence="1">
    <location>
        <begin position="1"/>
        <end position="37"/>
    </location>
</feature>
<evidence type="ECO:0000313" key="2">
    <source>
        <dbReference type="EMBL" id="CAA9363630.1"/>
    </source>
</evidence>
<name>A0A6J4MMM5_9ACTN</name>
<protein>
    <recommendedName>
        <fullName evidence="3">AbiEi antitoxin C-terminal domain-containing protein</fullName>
    </recommendedName>
</protein>
<feature type="compositionally biased region" description="Low complexity" evidence="1">
    <location>
        <begin position="15"/>
        <end position="26"/>
    </location>
</feature>
<organism evidence="2">
    <name type="scientific">uncultured Nocardioidaceae bacterium</name>
    <dbReference type="NCBI Taxonomy" id="253824"/>
    <lineage>
        <taxon>Bacteria</taxon>
        <taxon>Bacillati</taxon>
        <taxon>Actinomycetota</taxon>
        <taxon>Actinomycetes</taxon>
        <taxon>Propionibacteriales</taxon>
        <taxon>Nocardioidaceae</taxon>
        <taxon>environmental samples</taxon>
    </lineage>
</organism>
<gene>
    <name evidence="2" type="ORF">AVDCRST_MAG36-2851</name>
</gene>
<dbReference type="EMBL" id="CADCUH010000186">
    <property type="protein sequence ID" value="CAA9363630.1"/>
    <property type="molecule type" value="Genomic_DNA"/>
</dbReference>
<evidence type="ECO:0000256" key="1">
    <source>
        <dbReference type="SAM" id="MobiDB-lite"/>
    </source>
</evidence>